<keyword evidence="1" id="KW-1133">Transmembrane helix</keyword>
<dbReference type="AlphaFoldDB" id="A0A6B0UZR1"/>
<keyword evidence="1" id="KW-0812">Transmembrane</keyword>
<feature type="transmembrane region" description="Helical" evidence="1">
    <location>
        <begin position="12"/>
        <end position="32"/>
    </location>
</feature>
<evidence type="ECO:0000256" key="1">
    <source>
        <dbReference type="SAM" id="Phobius"/>
    </source>
</evidence>
<evidence type="ECO:0000313" key="2">
    <source>
        <dbReference type="EMBL" id="MXU94975.1"/>
    </source>
</evidence>
<protein>
    <submittedName>
        <fullName evidence="2">Putative secreted protein</fullName>
    </submittedName>
</protein>
<organism evidence="2">
    <name type="scientific">Ixodes ricinus</name>
    <name type="common">Common tick</name>
    <name type="synonym">Acarus ricinus</name>
    <dbReference type="NCBI Taxonomy" id="34613"/>
    <lineage>
        <taxon>Eukaryota</taxon>
        <taxon>Metazoa</taxon>
        <taxon>Ecdysozoa</taxon>
        <taxon>Arthropoda</taxon>
        <taxon>Chelicerata</taxon>
        <taxon>Arachnida</taxon>
        <taxon>Acari</taxon>
        <taxon>Parasitiformes</taxon>
        <taxon>Ixodida</taxon>
        <taxon>Ixodoidea</taxon>
        <taxon>Ixodidae</taxon>
        <taxon>Ixodinae</taxon>
        <taxon>Ixodes</taxon>
    </lineage>
</organism>
<accession>A0A6B0UZR1</accession>
<proteinExistence type="predicted"/>
<keyword evidence="1" id="KW-0472">Membrane</keyword>
<sequence>MGPAAATMAMGASLAFLTVGYGLISTLPGLLLSRIGLRAAKLTCAHLSPGLVVPKLVPAGLVPSSIKRMPMGGASGEKGSPTRAGTELSSERMIGTMKWSSNRLSICFLTCAPASVFLSQIICRAVCPNLFSALRSHRGWASRSSTAPMWPNLQAKCNGVSQRPLSGVFRYKSRM</sequence>
<name>A0A6B0UZR1_IXORI</name>
<dbReference type="EMBL" id="GIFC01012892">
    <property type="protein sequence ID" value="MXU94975.1"/>
    <property type="molecule type" value="Transcribed_RNA"/>
</dbReference>
<reference evidence="2" key="1">
    <citation type="submission" date="2019-12" db="EMBL/GenBank/DDBJ databases">
        <title>An insight into the sialome of adult female Ixodes ricinus ticks feeding for 6 days.</title>
        <authorList>
            <person name="Perner J."/>
            <person name="Ribeiro J.M.C."/>
        </authorList>
    </citation>
    <scope>NUCLEOTIDE SEQUENCE</scope>
    <source>
        <strain evidence="2">Semi-engorged</strain>
        <tissue evidence="2">Salivary glands</tissue>
    </source>
</reference>